<dbReference type="Proteomes" id="UP000185596">
    <property type="component" value="Unassembled WGS sequence"/>
</dbReference>
<feature type="transmembrane region" description="Helical" evidence="6">
    <location>
        <begin position="202"/>
        <end position="223"/>
    </location>
</feature>
<reference evidence="8 9" key="1">
    <citation type="submission" date="2016-12" db="EMBL/GenBank/DDBJ databases">
        <title>The draft genome sequence of Actinophytocola sp. 11-183.</title>
        <authorList>
            <person name="Wang W."/>
            <person name="Yuan L."/>
        </authorList>
    </citation>
    <scope>NUCLEOTIDE SEQUENCE [LARGE SCALE GENOMIC DNA]</scope>
    <source>
        <strain evidence="8 9">11-183</strain>
    </source>
</reference>
<dbReference type="EMBL" id="MSIE01000008">
    <property type="protein sequence ID" value="OLF18329.1"/>
    <property type="molecule type" value="Genomic_DNA"/>
</dbReference>
<evidence type="ECO:0000259" key="7">
    <source>
        <dbReference type="Pfam" id="PF05425"/>
    </source>
</evidence>
<evidence type="ECO:0000256" key="3">
    <source>
        <dbReference type="ARBA" id="ARBA00022692"/>
    </source>
</evidence>
<feature type="transmembrane region" description="Helical" evidence="6">
    <location>
        <begin position="310"/>
        <end position="332"/>
    </location>
</feature>
<evidence type="ECO:0000256" key="4">
    <source>
        <dbReference type="ARBA" id="ARBA00022989"/>
    </source>
</evidence>
<evidence type="ECO:0000256" key="5">
    <source>
        <dbReference type="ARBA" id="ARBA00023136"/>
    </source>
</evidence>
<dbReference type="PANTHER" id="PTHR34820">
    <property type="entry name" value="INNER MEMBRANE PROTEIN YEBZ"/>
    <property type="match status" value="1"/>
</dbReference>
<gene>
    <name evidence="8" type="ORF">BU204_07245</name>
</gene>
<sequence>MTRARTTASFRFPPVTVLVGGALAGTLCGLVLTLAAPVPGVTEPDAVVRYGLPVVRVLLDVAAVATVGLSLLPILVGQHRRTRAEAVLAGARRAGAVSALVWAVCALVALVMQTAEVKPGPGVSPAAVLDYVARVGAGKALVFVAALALVSFGLGLAAVKTGDRVPPELRTAVALFALLPMAVTGHATSARWQDLSTISLELHVLAAAGWTGGLGAVVVLLAAHRALLATALPRFSTLATVCIAVVAVTGVFNGLVELTAARSLTDALFGTAYGVLVLLKLTCLGLLAAVGARIRWRLLPAVLRQQRTALATWAMLELAVMGLAIGFGVVLARAPVG</sequence>
<feature type="domain" description="Copper resistance protein D" evidence="7">
    <location>
        <begin position="230"/>
        <end position="331"/>
    </location>
</feature>
<dbReference type="AlphaFoldDB" id="A0A1Q8CVF2"/>
<comment type="caution">
    <text evidence="8">The sequence shown here is derived from an EMBL/GenBank/DDBJ whole genome shotgun (WGS) entry which is preliminary data.</text>
</comment>
<evidence type="ECO:0000313" key="8">
    <source>
        <dbReference type="EMBL" id="OLF18329.1"/>
    </source>
</evidence>
<feature type="transmembrane region" description="Helical" evidence="6">
    <location>
        <begin position="135"/>
        <end position="159"/>
    </location>
</feature>
<proteinExistence type="predicted"/>
<feature type="transmembrane region" description="Helical" evidence="6">
    <location>
        <begin position="235"/>
        <end position="256"/>
    </location>
</feature>
<keyword evidence="2" id="KW-1003">Cell membrane</keyword>
<keyword evidence="9" id="KW-1185">Reference proteome</keyword>
<feature type="transmembrane region" description="Helical" evidence="6">
    <location>
        <begin position="55"/>
        <end position="76"/>
    </location>
</feature>
<feature type="transmembrane region" description="Helical" evidence="6">
    <location>
        <begin position="268"/>
        <end position="290"/>
    </location>
</feature>
<evidence type="ECO:0000256" key="2">
    <source>
        <dbReference type="ARBA" id="ARBA00022475"/>
    </source>
</evidence>
<protein>
    <submittedName>
        <fullName evidence="8">Copper resistance protein CopD</fullName>
    </submittedName>
</protein>
<keyword evidence="4 6" id="KW-1133">Transmembrane helix</keyword>
<name>A0A1Q8CVF2_9PSEU</name>
<keyword evidence="3 6" id="KW-0812">Transmembrane</keyword>
<evidence type="ECO:0000256" key="6">
    <source>
        <dbReference type="SAM" id="Phobius"/>
    </source>
</evidence>
<dbReference type="InterPro" id="IPR008457">
    <property type="entry name" value="Cu-R_CopD_dom"/>
</dbReference>
<evidence type="ECO:0000313" key="9">
    <source>
        <dbReference type="Proteomes" id="UP000185596"/>
    </source>
</evidence>
<dbReference type="STRING" id="1912961.BU204_07245"/>
<comment type="subcellular location">
    <subcellularLocation>
        <location evidence="1">Cell membrane</location>
        <topology evidence="1">Multi-pass membrane protein</topology>
    </subcellularLocation>
</comment>
<keyword evidence="5 6" id="KW-0472">Membrane</keyword>
<organism evidence="8 9">
    <name type="scientific">Actinophytocola xanthii</name>
    <dbReference type="NCBI Taxonomy" id="1912961"/>
    <lineage>
        <taxon>Bacteria</taxon>
        <taxon>Bacillati</taxon>
        <taxon>Actinomycetota</taxon>
        <taxon>Actinomycetes</taxon>
        <taxon>Pseudonocardiales</taxon>
        <taxon>Pseudonocardiaceae</taxon>
    </lineage>
</organism>
<dbReference type="OrthoDB" id="3518068at2"/>
<dbReference type="RefSeq" id="WP_075124763.1">
    <property type="nucleotide sequence ID" value="NZ_MSIE01000008.1"/>
</dbReference>
<evidence type="ECO:0000256" key="1">
    <source>
        <dbReference type="ARBA" id="ARBA00004651"/>
    </source>
</evidence>
<dbReference type="GO" id="GO:0005886">
    <property type="term" value="C:plasma membrane"/>
    <property type="evidence" value="ECO:0007669"/>
    <property type="project" value="UniProtKB-SubCell"/>
</dbReference>
<feature type="transmembrane region" description="Helical" evidence="6">
    <location>
        <begin position="96"/>
        <end position="115"/>
    </location>
</feature>
<dbReference type="InterPro" id="IPR032694">
    <property type="entry name" value="CopC/D"/>
</dbReference>
<dbReference type="PANTHER" id="PTHR34820:SF4">
    <property type="entry name" value="INNER MEMBRANE PROTEIN YEBZ"/>
    <property type="match status" value="1"/>
</dbReference>
<accession>A0A1Q8CVF2</accession>
<feature type="transmembrane region" description="Helical" evidence="6">
    <location>
        <begin position="171"/>
        <end position="190"/>
    </location>
</feature>
<dbReference type="Pfam" id="PF05425">
    <property type="entry name" value="CopD"/>
    <property type="match status" value="1"/>
</dbReference>
<feature type="transmembrane region" description="Helical" evidence="6">
    <location>
        <begin position="12"/>
        <end position="35"/>
    </location>
</feature>
<dbReference type="GO" id="GO:0006825">
    <property type="term" value="P:copper ion transport"/>
    <property type="evidence" value="ECO:0007669"/>
    <property type="project" value="InterPro"/>
</dbReference>